<feature type="coiled-coil region" evidence="1">
    <location>
        <begin position="60"/>
        <end position="94"/>
    </location>
</feature>
<sequence>MNNTLPDDIEQLKALLIAQQAVIVRLSGEITGYAREISSLRALVAKLQRMLFGRSSEKSREKIEKKIARAETRITELQNRLGEAQLQLTSMAGETAPKTSDSPVRKALPATLPRDRQVISPAETECPVCSGKLKPLGESISEQLDIINTAFRVIETVRPKRACSRCDCIVQAPQPPNPSSAVTPVRLCWPA</sequence>
<reference evidence="4 5" key="1">
    <citation type="submission" date="2018-06" db="EMBL/GenBank/DDBJ databases">
        <authorList>
            <consortium name="Pathogen Informatics"/>
            <person name="Doyle S."/>
        </authorList>
    </citation>
    <scope>NUCLEOTIDE SEQUENCE [LARGE SCALE GENOMIC DNA]</scope>
    <source>
        <strain evidence="4 5">NCTC8179</strain>
    </source>
</reference>
<dbReference type="Proteomes" id="UP000255543">
    <property type="component" value="Unassembled WGS sequence"/>
</dbReference>
<dbReference type="PANTHER" id="PTHR33678">
    <property type="entry name" value="BLL1576 PROTEIN"/>
    <property type="match status" value="1"/>
</dbReference>
<accession>A0A376ZLB9</accession>
<dbReference type="Pfam" id="PF13007">
    <property type="entry name" value="LZ_Tnp_IS66"/>
    <property type="match status" value="1"/>
</dbReference>
<evidence type="ECO:0000313" key="4">
    <source>
        <dbReference type="EMBL" id="STK57843.1"/>
    </source>
</evidence>
<dbReference type="InterPro" id="IPR052344">
    <property type="entry name" value="Transposase-related"/>
</dbReference>
<gene>
    <name evidence="4" type="ORF">NCTC8179_00985</name>
</gene>
<evidence type="ECO:0000313" key="5">
    <source>
        <dbReference type="Proteomes" id="UP000255543"/>
    </source>
</evidence>
<dbReference type="InterPro" id="IPR024474">
    <property type="entry name" value="Znf_dom_IS66"/>
</dbReference>
<keyword evidence="1" id="KW-0175">Coiled coil</keyword>
<evidence type="ECO:0000259" key="2">
    <source>
        <dbReference type="Pfam" id="PF13005"/>
    </source>
</evidence>
<name>A0A376ZLB9_ECOLX</name>
<evidence type="ECO:0000259" key="3">
    <source>
        <dbReference type="Pfam" id="PF13007"/>
    </source>
</evidence>
<dbReference type="AlphaFoldDB" id="A0A376ZLB9"/>
<dbReference type="InterPro" id="IPR024463">
    <property type="entry name" value="Transposase_TnpC_homeodom"/>
</dbReference>
<feature type="domain" description="Transposase IS66 zinc-finger binding" evidence="2">
    <location>
        <begin position="123"/>
        <end position="167"/>
    </location>
</feature>
<proteinExistence type="predicted"/>
<dbReference type="EMBL" id="UGEB01000001">
    <property type="protein sequence ID" value="STK57843.1"/>
    <property type="molecule type" value="Genomic_DNA"/>
</dbReference>
<organism evidence="4 5">
    <name type="scientific">Escherichia coli</name>
    <dbReference type="NCBI Taxonomy" id="562"/>
    <lineage>
        <taxon>Bacteria</taxon>
        <taxon>Pseudomonadati</taxon>
        <taxon>Pseudomonadota</taxon>
        <taxon>Gammaproteobacteria</taxon>
        <taxon>Enterobacterales</taxon>
        <taxon>Enterobacteriaceae</taxon>
        <taxon>Escherichia</taxon>
    </lineage>
</organism>
<dbReference type="Pfam" id="PF13005">
    <property type="entry name" value="zf-IS66"/>
    <property type="match status" value="1"/>
</dbReference>
<protein>
    <submittedName>
        <fullName evidence="4">Transposase-like protein</fullName>
    </submittedName>
</protein>
<dbReference type="PANTHER" id="PTHR33678:SF1">
    <property type="entry name" value="BLL1576 PROTEIN"/>
    <property type="match status" value="1"/>
</dbReference>
<dbReference type="Gene3D" id="1.10.287.1490">
    <property type="match status" value="1"/>
</dbReference>
<feature type="domain" description="Transposase TnpC homeodomain" evidence="3">
    <location>
        <begin position="40"/>
        <end position="116"/>
    </location>
</feature>
<evidence type="ECO:0000256" key="1">
    <source>
        <dbReference type="SAM" id="Coils"/>
    </source>
</evidence>